<dbReference type="Pfam" id="PF10494">
    <property type="entry name" value="Stk19"/>
    <property type="match status" value="1"/>
</dbReference>
<reference evidence="3" key="1">
    <citation type="submission" date="2021-03" db="EMBL/GenBank/DDBJ databases">
        <authorList>
            <person name="Tagirdzhanova G."/>
        </authorList>
    </citation>
    <scope>NUCLEOTIDE SEQUENCE</scope>
</reference>
<evidence type="ECO:0000313" key="4">
    <source>
        <dbReference type="Proteomes" id="UP000664521"/>
    </source>
</evidence>
<feature type="region of interest" description="Disordered" evidence="2">
    <location>
        <begin position="1"/>
        <end position="42"/>
    </location>
</feature>
<keyword evidence="4" id="KW-1185">Reference proteome</keyword>
<dbReference type="InterPro" id="IPR018865">
    <property type="entry name" value="STK19-like"/>
</dbReference>
<sequence>MPLNYTAAHSSRISKPSLKRSASSPFSLHKQRKPISRASSKPEAFDEAEDYFGDRLEDRGLVKTLATDLSLRDVAQTIKYIRSHMFDDLPEAGGFNSVRISEILRFRKSLPPTVTVTHVHAFLRSPTATDKEIAELAKAGVVRKIVVPGRGTGSSSIAEGVILYPDFERLVHESGLDEEIANTLLQRLQDNPLLLNLPSNSFTASEAAALKQAGFLTSSSQGQQPSTPFTHATSPGTLTSLLSVSRAPSGSLAAVGGESAIHDAGGSGTASGIRRSSSQLSTENLHSSNRTFQISLPNTGPYLRLLTAARAHLIALLQKSRFKEMPLYMLRERWDGGIASDDPAARAKKYRGEFTGVLPARTKKWKRFYGLRFEWVLAECLGAGLLELFETGSVGRAARIV</sequence>
<dbReference type="PANTHER" id="PTHR15243:SF0">
    <property type="entry name" value="SERINE_THREONINE-PROTEIN KINASE 19"/>
    <property type="match status" value="1"/>
</dbReference>
<comment type="caution">
    <text evidence="3">The sequence shown here is derived from an EMBL/GenBank/DDBJ whole genome shotgun (WGS) entry which is preliminary data.</text>
</comment>
<gene>
    <name evidence="3" type="ORF">HETSPECPRED_005663</name>
</gene>
<evidence type="ECO:0000256" key="2">
    <source>
        <dbReference type="SAM" id="MobiDB-lite"/>
    </source>
</evidence>
<organism evidence="3 4">
    <name type="scientific">Heterodermia speciosa</name>
    <dbReference type="NCBI Taxonomy" id="116794"/>
    <lineage>
        <taxon>Eukaryota</taxon>
        <taxon>Fungi</taxon>
        <taxon>Dikarya</taxon>
        <taxon>Ascomycota</taxon>
        <taxon>Pezizomycotina</taxon>
        <taxon>Lecanoromycetes</taxon>
        <taxon>OSLEUM clade</taxon>
        <taxon>Lecanoromycetidae</taxon>
        <taxon>Caliciales</taxon>
        <taxon>Physciaceae</taxon>
        <taxon>Heterodermia</taxon>
    </lineage>
</organism>
<name>A0A8H3IMQ1_9LECA</name>
<evidence type="ECO:0000313" key="3">
    <source>
        <dbReference type="EMBL" id="CAF9924698.1"/>
    </source>
</evidence>
<dbReference type="EMBL" id="CAJPDS010000036">
    <property type="protein sequence ID" value="CAF9924698.1"/>
    <property type="molecule type" value="Genomic_DNA"/>
</dbReference>
<feature type="compositionally biased region" description="Polar residues" evidence="2">
    <location>
        <begin position="274"/>
        <end position="284"/>
    </location>
</feature>
<evidence type="ECO:0008006" key="5">
    <source>
        <dbReference type="Google" id="ProtNLM"/>
    </source>
</evidence>
<dbReference type="Proteomes" id="UP000664521">
    <property type="component" value="Unassembled WGS sequence"/>
</dbReference>
<evidence type="ECO:0000256" key="1">
    <source>
        <dbReference type="ARBA" id="ARBA00093458"/>
    </source>
</evidence>
<feature type="region of interest" description="Disordered" evidence="2">
    <location>
        <begin position="263"/>
        <end position="284"/>
    </location>
</feature>
<dbReference type="GO" id="GO:0046579">
    <property type="term" value="P:positive regulation of Ras protein signal transduction"/>
    <property type="evidence" value="ECO:0007669"/>
    <property type="project" value="TreeGrafter"/>
</dbReference>
<protein>
    <recommendedName>
        <fullName evidence="5">Serine-threonine protein kinase 19</fullName>
    </recommendedName>
</protein>
<proteinExistence type="inferred from homology"/>
<feature type="compositionally biased region" description="Polar residues" evidence="2">
    <location>
        <begin position="7"/>
        <end position="26"/>
    </location>
</feature>
<dbReference type="OrthoDB" id="3980126at2759"/>
<accession>A0A8H3IMQ1</accession>
<dbReference type="AlphaFoldDB" id="A0A8H3IMQ1"/>
<comment type="similarity">
    <text evidence="1">Belongs to the STK19 family.</text>
</comment>
<dbReference type="PANTHER" id="PTHR15243">
    <property type="entry name" value="SERINE/THREONINE-PROTEIN KINASE 19"/>
    <property type="match status" value="1"/>
</dbReference>